<feature type="compositionally biased region" description="Basic and acidic residues" evidence="1">
    <location>
        <begin position="325"/>
        <end position="335"/>
    </location>
</feature>
<dbReference type="KEGG" id="sgd:ELQ87_24940"/>
<proteinExistence type="predicted"/>
<feature type="compositionally biased region" description="Polar residues" evidence="1">
    <location>
        <begin position="257"/>
        <end position="267"/>
    </location>
</feature>
<dbReference type="RefSeq" id="WP_127179935.1">
    <property type="nucleotide sequence ID" value="NZ_CP029078.1"/>
</dbReference>
<evidence type="ECO:0000313" key="3">
    <source>
        <dbReference type="EMBL" id="QCN86012.1"/>
    </source>
</evidence>
<dbReference type="Proteomes" id="UP000271291">
    <property type="component" value="Chromosome"/>
</dbReference>
<dbReference type="EMBL" id="CP029078">
    <property type="protein sequence ID" value="QCN86012.1"/>
    <property type="molecule type" value="Genomic_DNA"/>
</dbReference>
<reference evidence="2 4" key="2">
    <citation type="submission" date="2018-12" db="EMBL/GenBank/DDBJ databases">
        <title>Streptomyces griseoviridis F1-27 complete genome.</title>
        <authorList>
            <person name="Mariita R.M."/>
            <person name="Sello J.K."/>
        </authorList>
    </citation>
    <scope>NUCLEOTIDE SEQUENCE [LARGE SCALE GENOMIC DNA]</scope>
    <source>
        <strain evidence="2 4">F1-27</strain>
    </source>
</reference>
<feature type="region of interest" description="Disordered" evidence="1">
    <location>
        <begin position="1"/>
        <end position="34"/>
    </location>
</feature>
<feature type="compositionally biased region" description="Polar residues" evidence="1">
    <location>
        <begin position="203"/>
        <end position="216"/>
    </location>
</feature>
<sequence>MATPPDRYPHSSSALGGEAPPAYEEVWRSRPANPQEAAAYDAAAYAELNSAGMSQGERNRLDLDRARAATGPGRGAGWQAPRPVAPPVQDDGERNARNLQAARDASRPTGPVLTEGERNARDLAAARAATGPRQGGPVPSRPSGPPMSQGEREARDLNEARRRARVREIEQTPTAPAPARRSLWEREPQGTRWQQPGVDARLQQESSLTVRTSLAQTRYGAPNPPVTGLEPLSPDSARPGATSGPMGAVDPFAFTARQDSLASTPTTPVDIRNPLSGGAGSLLPMDPGMSQDVTRWGVSAQQARNPLGNAANTYAPQGAPSHDPANSRRAADGQRVRQRQNAPRTR</sequence>
<feature type="compositionally biased region" description="Polar residues" evidence="1">
    <location>
        <begin position="299"/>
        <end position="315"/>
    </location>
</feature>
<gene>
    <name evidence="3" type="ORF">DDJ31_14335</name>
    <name evidence="2" type="ORF">ELQ87_24940</name>
</gene>
<reference evidence="3 5" key="1">
    <citation type="submission" date="2018-04" db="EMBL/GenBank/DDBJ databases">
        <title>Complete genome sequences of Streptomyces griseoviridis K61 and characterization of antagonistic properties of biological control agents.</title>
        <authorList>
            <person name="Mariita R.M."/>
            <person name="Sello J.K."/>
        </authorList>
    </citation>
    <scope>NUCLEOTIDE SEQUENCE [LARGE SCALE GENOMIC DNA]</scope>
    <source>
        <strain evidence="3 5">K61</strain>
    </source>
</reference>
<name>A0A3Q9KVT9_STRGD</name>
<evidence type="ECO:0000313" key="5">
    <source>
        <dbReference type="Proteomes" id="UP000501753"/>
    </source>
</evidence>
<evidence type="ECO:0000313" key="4">
    <source>
        <dbReference type="Proteomes" id="UP000271291"/>
    </source>
</evidence>
<feature type="compositionally biased region" description="Basic and acidic residues" evidence="1">
    <location>
        <begin position="57"/>
        <end position="67"/>
    </location>
</feature>
<dbReference type="AlphaFoldDB" id="A0A3Q9KVT9"/>
<protein>
    <submittedName>
        <fullName evidence="2">Uncharacterized protein</fullName>
    </submittedName>
</protein>
<feature type="region of interest" description="Disordered" evidence="1">
    <location>
        <begin position="51"/>
        <end position="346"/>
    </location>
</feature>
<keyword evidence="5" id="KW-1185">Reference proteome</keyword>
<evidence type="ECO:0000256" key="1">
    <source>
        <dbReference type="SAM" id="MobiDB-lite"/>
    </source>
</evidence>
<evidence type="ECO:0000313" key="2">
    <source>
        <dbReference type="EMBL" id="AZS87133.1"/>
    </source>
</evidence>
<feature type="compositionally biased region" description="Basic and acidic residues" evidence="1">
    <location>
        <begin position="150"/>
        <end position="170"/>
    </location>
</feature>
<organism evidence="2 4">
    <name type="scientific">Streptomyces griseoviridis</name>
    <dbReference type="NCBI Taxonomy" id="45398"/>
    <lineage>
        <taxon>Bacteria</taxon>
        <taxon>Bacillati</taxon>
        <taxon>Actinomycetota</taxon>
        <taxon>Actinomycetes</taxon>
        <taxon>Kitasatosporales</taxon>
        <taxon>Streptomycetaceae</taxon>
        <taxon>Streptomyces</taxon>
    </lineage>
</organism>
<accession>A0A3Q9KVT9</accession>
<dbReference type="Proteomes" id="UP000501753">
    <property type="component" value="Chromosome"/>
</dbReference>
<dbReference type="EMBL" id="CP034687">
    <property type="protein sequence ID" value="AZS87133.1"/>
    <property type="molecule type" value="Genomic_DNA"/>
</dbReference>
<feature type="compositionally biased region" description="Low complexity" evidence="1">
    <location>
        <begin position="122"/>
        <end position="138"/>
    </location>
</feature>